<dbReference type="Proteomes" id="UP000823674">
    <property type="component" value="Chromosome A01"/>
</dbReference>
<gene>
    <name evidence="1" type="primary">A01p037200.1_BraROA</name>
    <name evidence="1" type="ORF">IGI04_002427</name>
</gene>
<dbReference type="EMBL" id="JADBGQ010000001">
    <property type="protein sequence ID" value="KAG5414860.1"/>
    <property type="molecule type" value="Genomic_DNA"/>
</dbReference>
<name>A0ABQ7NVJ3_BRACM</name>
<accession>A0ABQ7NVJ3</accession>
<organism evidence="1 2">
    <name type="scientific">Brassica rapa subsp. trilocularis</name>
    <dbReference type="NCBI Taxonomy" id="1813537"/>
    <lineage>
        <taxon>Eukaryota</taxon>
        <taxon>Viridiplantae</taxon>
        <taxon>Streptophyta</taxon>
        <taxon>Embryophyta</taxon>
        <taxon>Tracheophyta</taxon>
        <taxon>Spermatophyta</taxon>
        <taxon>Magnoliopsida</taxon>
        <taxon>eudicotyledons</taxon>
        <taxon>Gunneridae</taxon>
        <taxon>Pentapetalae</taxon>
        <taxon>rosids</taxon>
        <taxon>malvids</taxon>
        <taxon>Brassicales</taxon>
        <taxon>Brassicaceae</taxon>
        <taxon>Brassiceae</taxon>
        <taxon>Brassica</taxon>
    </lineage>
</organism>
<sequence length="73" mass="7955">YISPDLGPQLSLVGAKKVSIDSNNGVLIDTPFSPLIDTTNELSTMNLLGSVMHGELSFRMRPNIFRHAISIDV</sequence>
<evidence type="ECO:0000313" key="2">
    <source>
        <dbReference type="Proteomes" id="UP000823674"/>
    </source>
</evidence>
<keyword evidence="2" id="KW-1185">Reference proteome</keyword>
<proteinExistence type="predicted"/>
<comment type="caution">
    <text evidence="1">The sequence shown here is derived from an EMBL/GenBank/DDBJ whole genome shotgun (WGS) entry which is preliminary data.</text>
</comment>
<feature type="non-terminal residue" evidence="1">
    <location>
        <position position="1"/>
    </location>
</feature>
<reference evidence="1 2" key="1">
    <citation type="submission" date="2021-03" db="EMBL/GenBank/DDBJ databases">
        <authorList>
            <person name="King G.J."/>
            <person name="Bancroft I."/>
            <person name="Baten A."/>
            <person name="Bloomfield J."/>
            <person name="Borpatragohain P."/>
            <person name="He Z."/>
            <person name="Irish N."/>
            <person name="Irwin J."/>
            <person name="Liu K."/>
            <person name="Mauleon R.P."/>
            <person name="Moore J."/>
            <person name="Morris R."/>
            <person name="Ostergaard L."/>
            <person name="Wang B."/>
            <person name="Wells R."/>
        </authorList>
    </citation>
    <scope>NUCLEOTIDE SEQUENCE [LARGE SCALE GENOMIC DNA]</scope>
    <source>
        <strain evidence="1">R-o-18</strain>
        <tissue evidence="1">Leaf</tissue>
    </source>
</reference>
<evidence type="ECO:0000313" key="1">
    <source>
        <dbReference type="EMBL" id="KAG5414860.1"/>
    </source>
</evidence>
<protein>
    <submittedName>
        <fullName evidence="1">Uncharacterized protein</fullName>
    </submittedName>
</protein>